<dbReference type="AlphaFoldDB" id="A0A5M3MEK0"/>
<evidence type="ECO:0000313" key="3">
    <source>
        <dbReference type="EMBL" id="EIW77224.1"/>
    </source>
</evidence>
<evidence type="ECO:0000313" key="4">
    <source>
        <dbReference type="Proteomes" id="UP000053558"/>
    </source>
</evidence>
<feature type="domain" description="Nephrocystin 3-like N-terminal" evidence="2">
    <location>
        <begin position="58"/>
        <end position="218"/>
    </location>
</feature>
<sequence>MSHTSYTAKFQVIAWRRLAEESDHSAIYDSPARQPFPLCFEGTRIHLLETLHDTIHHHPRKLIWLTGNAGSGKSAVAYTFAQQLQNSGARVATFFSSRQHPISRVANRFLPTISYQLGLMHPRAKEAITKAIVDDPALFSPDRSRRDQFVHLILEPLKSMRHCFNNDATRMVIILDISDRDEALNDERHVFLSLVNLFIEAIRQEGFLNFLNIVMTSRPYAFMNRVARRSPVILPLDMADFDAQADIALLLRSFFEDIAHTQHPILPPVAPSELEIQSLSVKIGPQFAVAAALVDLFEERQLYELRALLDTFSKTQEIPVDNIRVVAKGNRPSGGTPAARALPTPTIREVLISLAS</sequence>
<dbReference type="InterPro" id="IPR027417">
    <property type="entry name" value="P-loop_NTPase"/>
</dbReference>
<dbReference type="SUPFAM" id="SSF52540">
    <property type="entry name" value="P-loop containing nucleoside triphosphate hydrolases"/>
    <property type="match status" value="1"/>
</dbReference>
<comment type="caution">
    <text evidence="3">The sequence shown here is derived from an EMBL/GenBank/DDBJ whole genome shotgun (WGS) entry which is preliminary data.</text>
</comment>
<accession>A0A5M3MEK0</accession>
<evidence type="ECO:0000256" key="1">
    <source>
        <dbReference type="ARBA" id="ARBA00022737"/>
    </source>
</evidence>
<dbReference type="Proteomes" id="UP000053558">
    <property type="component" value="Unassembled WGS sequence"/>
</dbReference>
<dbReference type="InterPro" id="IPR056884">
    <property type="entry name" value="NPHP3-like_N"/>
</dbReference>
<dbReference type="EMBL" id="JH711584">
    <property type="protein sequence ID" value="EIW77224.1"/>
    <property type="molecule type" value="Genomic_DNA"/>
</dbReference>
<dbReference type="OrthoDB" id="5106486at2759"/>
<proteinExistence type="predicted"/>
<reference evidence="4" key="1">
    <citation type="journal article" date="2012" name="Science">
        <title>The Paleozoic origin of enzymatic lignin decomposition reconstructed from 31 fungal genomes.</title>
        <authorList>
            <person name="Floudas D."/>
            <person name="Binder M."/>
            <person name="Riley R."/>
            <person name="Barry K."/>
            <person name="Blanchette R.A."/>
            <person name="Henrissat B."/>
            <person name="Martinez A.T."/>
            <person name="Otillar R."/>
            <person name="Spatafora J.W."/>
            <person name="Yadav J.S."/>
            <person name="Aerts A."/>
            <person name="Benoit I."/>
            <person name="Boyd A."/>
            <person name="Carlson A."/>
            <person name="Copeland A."/>
            <person name="Coutinho P.M."/>
            <person name="de Vries R.P."/>
            <person name="Ferreira P."/>
            <person name="Findley K."/>
            <person name="Foster B."/>
            <person name="Gaskell J."/>
            <person name="Glotzer D."/>
            <person name="Gorecki P."/>
            <person name="Heitman J."/>
            <person name="Hesse C."/>
            <person name="Hori C."/>
            <person name="Igarashi K."/>
            <person name="Jurgens J.A."/>
            <person name="Kallen N."/>
            <person name="Kersten P."/>
            <person name="Kohler A."/>
            <person name="Kuees U."/>
            <person name="Kumar T.K.A."/>
            <person name="Kuo A."/>
            <person name="LaButti K."/>
            <person name="Larrondo L.F."/>
            <person name="Lindquist E."/>
            <person name="Ling A."/>
            <person name="Lombard V."/>
            <person name="Lucas S."/>
            <person name="Lundell T."/>
            <person name="Martin R."/>
            <person name="McLaughlin D.J."/>
            <person name="Morgenstern I."/>
            <person name="Morin E."/>
            <person name="Murat C."/>
            <person name="Nagy L.G."/>
            <person name="Nolan M."/>
            <person name="Ohm R.A."/>
            <person name="Patyshakuliyeva A."/>
            <person name="Rokas A."/>
            <person name="Ruiz-Duenas F.J."/>
            <person name="Sabat G."/>
            <person name="Salamov A."/>
            <person name="Samejima M."/>
            <person name="Schmutz J."/>
            <person name="Slot J.C."/>
            <person name="St John F."/>
            <person name="Stenlid J."/>
            <person name="Sun H."/>
            <person name="Sun S."/>
            <person name="Syed K."/>
            <person name="Tsang A."/>
            <person name="Wiebenga A."/>
            <person name="Young D."/>
            <person name="Pisabarro A."/>
            <person name="Eastwood D.C."/>
            <person name="Martin F."/>
            <person name="Cullen D."/>
            <person name="Grigoriev I.V."/>
            <person name="Hibbett D.S."/>
        </authorList>
    </citation>
    <scope>NUCLEOTIDE SEQUENCE [LARGE SCALE GENOMIC DNA]</scope>
    <source>
        <strain evidence="4">RWD-64-598 SS2</strain>
    </source>
</reference>
<dbReference type="KEGG" id="cput:CONPUDRAFT_157488"/>
<protein>
    <recommendedName>
        <fullName evidence="2">Nephrocystin 3-like N-terminal domain-containing protein</fullName>
    </recommendedName>
</protein>
<organism evidence="3 4">
    <name type="scientific">Coniophora puteana (strain RWD-64-598)</name>
    <name type="common">Brown rot fungus</name>
    <dbReference type="NCBI Taxonomy" id="741705"/>
    <lineage>
        <taxon>Eukaryota</taxon>
        <taxon>Fungi</taxon>
        <taxon>Dikarya</taxon>
        <taxon>Basidiomycota</taxon>
        <taxon>Agaricomycotina</taxon>
        <taxon>Agaricomycetes</taxon>
        <taxon>Agaricomycetidae</taxon>
        <taxon>Boletales</taxon>
        <taxon>Coniophorineae</taxon>
        <taxon>Coniophoraceae</taxon>
        <taxon>Coniophora</taxon>
    </lineage>
</organism>
<name>A0A5M3MEK0_CONPW</name>
<gene>
    <name evidence="3" type="ORF">CONPUDRAFT_157488</name>
</gene>
<dbReference type="Pfam" id="PF24883">
    <property type="entry name" value="NPHP3_N"/>
    <property type="match status" value="1"/>
</dbReference>
<dbReference type="Gene3D" id="3.40.50.300">
    <property type="entry name" value="P-loop containing nucleotide triphosphate hydrolases"/>
    <property type="match status" value="1"/>
</dbReference>
<keyword evidence="4" id="KW-1185">Reference proteome</keyword>
<dbReference type="GeneID" id="19203767"/>
<keyword evidence="1" id="KW-0677">Repeat</keyword>
<dbReference type="RefSeq" id="XP_007772637.1">
    <property type="nucleotide sequence ID" value="XM_007774447.1"/>
</dbReference>
<evidence type="ECO:0000259" key="2">
    <source>
        <dbReference type="Pfam" id="PF24883"/>
    </source>
</evidence>